<name>A0ACB9LY50_BAUVA</name>
<evidence type="ECO:0000313" key="2">
    <source>
        <dbReference type="Proteomes" id="UP000828941"/>
    </source>
</evidence>
<accession>A0ACB9LY50</accession>
<comment type="caution">
    <text evidence="1">The sequence shown here is derived from an EMBL/GenBank/DDBJ whole genome shotgun (WGS) entry which is preliminary data.</text>
</comment>
<keyword evidence="2" id="KW-1185">Reference proteome</keyword>
<sequence>MKYPRVVRISVTDSDCTDSSSDEEAHDTFTRQHRVRKFVSEITIDSCSGKNGPVSRSKLRKSVRTVNRGGVSVNGRHFKFSSGKKYPGVRQKFYNNAAIQLRGADALSNFIKPRARCSISPESKSDVNLSYTSGEVNNLFSQSLSEEAESVTTIYDKNTTESREFLNESRVPENFSEFESIFPTDVFDLQCSLPDIFDNTTGDSVPETIFTDVCSDIFLISSDNFGFSSWHRDEYFQDIGDLFASDPLVPL</sequence>
<evidence type="ECO:0000313" key="1">
    <source>
        <dbReference type="EMBL" id="KAI4315503.1"/>
    </source>
</evidence>
<dbReference type="EMBL" id="CM039436">
    <property type="protein sequence ID" value="KAI4315503.1"/>
    <property type="molecule type" value="Genomic_DNA"/>
</dbReference>
<reference evidence="1 2" key="1">
    <citation type="journal article" date="2022" name="DNA Res.">
        <title>Chromosomal-level genome assembly of the orchid tree Bauhinia variegata (Leguminosae; Cercidoideae) supports the allotetraploid origin hypothesis of Bauhinia.</title>
        <authorList>
            <person name="Zhong Y."/>
            <person name="Chen Y."/>
            <person name="Zheng D."/>
            <person name="Pang J."/>
            <person name="Liu Y."/>
            <person name="Luo S."/>
            <person name="Meng S."/>
            <person name="Qian L."/>
            <person name="Wei D."/>
            <person name="Dai S."/>
            <person name="Zhou R."/>
        </authorList>
    </citation>
    <scope>NUCLEOTIDE SEQUENCE [LARGE SCALE GENOMIC DNA]</scope>
    <source>
        <strain evidence="1">BV-YZ2020</strain>
    </source>
</reference>
<protein>
    <submittedName>
        <fullName evidence="1">Uncharacterized protein</fullName>
    </submittedName>
</protein>
<dbReference type="Proteomes" id="UP000828941">
    <property type="component" value="Chromosome 11"/>
</dbReference>
<proteinExistence type="predicted"/>
<organism evidence="1 2">
    <name type="scientific">Bauhinia variegata</name>
    <name type="common">Purple orchid tree</name>
    <name type="synonym">Phanera variegata</name>
    <dbReference type="NCBI Taxonomy" id="167791"/>
    <lineage>
        <taxon>Eukaryota</taxon>
        <taxon>Viridiplantae</taxon>
        <taxon>Streptophyta</taxon>
        <taxon>Embryophyta</taxon>
        <taxon>Tracheophyta</taxon>
        <taxon>Spermatophyta</taxon>
        <taxon>Magnoliopsida</taxon>
        <taxon>eudicotyledons</taxon>
        <taxon>Gunneridae</taxon>
        <taxon>Pentapetalae</taxon>
        <taxon>rosids</taxon>
        <taxon>fabids</taxon>
        <taxon>Fabales</taxon>
        <taxon>Fabaceae</taxon>
        <taxon>Cercidoideae</taxon>
        <taxon>Cercideae</taxon>
        <taxon>Bauhiniinae</taxon>
        <taxon>Bauhinia</taxon>
    </lineage>
</organism>
<gene>
    <name evidence="1" type="ORF">L6164_028303</name>
</gene>